<organism evidence="1 2">
    <name type="scientific">Ancylostoma ceylanicum</name>
    <dbReference type="NCBI Taxonomy" id="53326"/>
    <lineage>
        <taxon>Eukaryota</taxon>
        <taxon>Metazoa</taxon>
        <taxon>Ecdysozoa</taxon>
        <taxon>Nematoda</taxon>
        <taxon>Chromadorea</taxon>
        <taxon>Rhabditida</taxon>
        <taxon>Rhabditina</taxon>
        <taxon>Rhabditomorpha</taxon>
        <taxon>Strongyloidea</taxon>
        <taxon>Ancylostomatidae</taxon>
        <taxon>Ancylostomatinae</taxon>
        <taxon>Ancylostoma</taxon>
    </lineage>
</organism>
<evidence type="ECO:0000313" key="2">
    <source>
        <dbReference type="Proteomes" id="UP000024635"/>
    </source>
</evidence>
<keyword evidence="2" id="KW-1185">Reference proteome</keyword>
<protein>
    <submittedName>
        <fullName evidence="1">Uncharacterized protein</fullName>
    </submittedName>
</protein>
<gene>
    <name evidence="1" type="primary">Acey_s0666.g1330</name>
    <name evidence="1" type="ORF">Y032_0666g1330</name>
</gene>
<dbReference type="AlphaFoldDB" id="A0A016WIX5"/>
<reference evidence="2" key="1">
    <citation type="journal article" date="2015" name="Nat. Genet.">
        <title>The genome and transcriptome of the zoonotic hookworm Ancylostoma ceylanicum identify infection-specific gene families.</title>
        <authorList>
            <person name="Schwarz E.M."/>
            <person name="Hu Y."/>
            <person name="Antoshechkin I."/>
            <person name="Miller M.M."/>
            <person name="Sternberg P.W."/>
            <person name="Aroian R.V."/>
        </authorList>
    </citation>
    <scope>NUCLEOTIDE SEQUENCE</scope>
    <source>
        <strain evidence="2">HY135</strain>
    </source>
</reference>
<sequence>MAWMMGASARMREAGRRAPDADNDVVIVVVVDEILCRFIQRTPSVAKIQCTSHSTFARGCKLFDADAADVTPKRQRLRISLIDASRRCRRQKLLQGWCAGN</sequence>
<proteinExistence type="predicted"/>
<comment type="caution">
    <text evidence="1">The sequence shown here is derived from an EMBL/GenBank/DDBJ whole genome shotgun (WGS) entry which is preliminary data.</text>
</comment>
<dbReference type="EMBL" id="JARK01000266">
    <property type="protein sequence ID" value="EYC39242.1"/>
    <property type="molecule type" value="Genomic_DNA"/>
</dbReference>
<name>A0A016WIX5_9BILA</name>
<dbReference type="Proteomes" id="UP000024635">
    <property type="component" value="Unassembled WGS sequence"/>
</dbReference>
<accession>A0A016WIX5</accession>
<evidence type="ECO:0000313" key="1">
    <source>
        <dbReference type="EMBL" id="EYC39242.1"/>
    </source>
</evidence>